<feature type="domain" description="EAL" evidence="3">
    <location>
        <begin position="142"/>
        <end position="406"/>
    </location>
</feature>
<feature type="modified residue" description="4-aspartylphosphate" evidence="1">
    <location>
        <position position="53"/>
    </location>
</feature>
<dbReference type="STRING" id="45073.Lqui_2629"/>
<dbReference type="OrthoDB" id="8553030at2"/>
<dbReference type="SUPFAM" id="SSF141868">
    <property type="entry name" value="EAL domain-like"/>
    <property type="match status" value="1"/>
</dbReference>
<dbReference type="CDD" id="cd01948">
    <property type="entry name" value="EAL"/>
    <property type="match status" value="1"/>
</dbReference>
<proteinExistence type="predicted"/>
<dbReference type="SMART" id="SM00448">
    <property type="entry name" value="REC"/>
    <property type="match status" value="1"/>
</dbReference>
<gene>
    <name evidence="4" type="primary">lssE</name>
    <name evidence="4" type="ORF">Lqui_2629</name>
</gene>
<dbReference type="PANTHER" id="PTHR33121:SF71">
    <property type="entry name" value="OXYGEN SENSOR PROTEIN DOSP"/>
    <property type="match status" value="1"/>
</dbReference>
<keyword evidence="1" id="KW-0597">Phosphoprotein</keyword>
<dbReference type="Proteomes" id="UP000054618">
    <property type="component" value="Unassembled WGS sequence"/>
</dbReference>
<dbReference type="PATRIC" id="fig|45073.5.peg.2794"/>
<dbReference type="InterPro" id="IPR001633">
    <property type="entry name" value="EAL_dom"/>
</dbReference>
<dbReference type="Pfam" id="PF00072">
    <property type="entry name" value="Response_reg"/>
    <property type="match status" value="1"/>
</dbReference>
<evidence type="ECO:0000259" key="2">
    <source>
        <dbReference type="PROSITE" id="PS50110"/>
    </source>
</evidence>
<dbReference type="GO" id="GO:0000160">
    <property type="term" value="P:phosphorelay signal transduction system"/>
    <property type="evidence" value="ECO:0007669"/>
    <property type="project" value="InterPro"/>
</dbReference>
<dbReference type="InterPro" id="IPR050706">
    <property type="entry name" value="Cyclic-di-GMP_PDE-like"/>
</dbReference>
<dbReference type="EC" id="2.7.7.65" evidence="4"/>
<dbReference type="InterPro" id="IPR011006">
    <property type="entry name" value="CheY-like_superfamily"/>
</dbReference>
<dbReference type="AlphaFoldDB" id="A0A0W0XNE5"/>
<keyword evidence="4" id="KW-0548">Nucleotidyltransferase</keyword>
<dbReference type="InterPro" id="IPR035919">
    <property type="entry name" value="EAL_sf"/>
</dbReference>
<dbReference type="RefSeq" id="WP_058508697.1">
    <property type="nucleotide sequence ID" value="NZ_CAAAIK010000012.1"/>
</dbReference>
<dbReference type="Gene3D" id="3.20.20.450">
    <property type="entry name" value="EAL domain"/>
    <property type="match status" value="1"/>
</dbReference>
<dbReference type="SUPFAM" id="SSF52172">
    <property type="entry name" value="CheY-like"/>
    <property type="match status" value="1"/>
</dbReference>
<protein>
    <submittedName>
        <fullName evidence="4">Diguanylate kinase</fullName>
        <ecNumber evidence="4">2.7.7.65</ecNumber>
    </submittedName>
</protein>
<evidence type="ECO:0000259" key="3">
    <source>
        <dbReference type="PROSITE" id="PS50883"/>
    </source>
</evidence>
<name>A0A0W0XNE5_9GAMM</name>
<comment type="caution">
    <text evidence="4">The sequence shown here is derived from an EMBL/GenBank/DDBJ whole genome shotgun (WGS) entry which is preliminary data.</text>
</comment>
<evidence type="ECO:0000313" key="4">
    <source>
        <dbReference type="EMBL" id="KTD46139.1"/>
    </source>
</evidence>
<organism evidence="4 5">
    <name type="scientific">Legionella quinlivanii</name>
    <dbReference type="NCBI Taxonomy" id="45073"/>
    <lineage>
        <taxon>Bacteria</taxon>
        <taxon>Pseudomonadati</taxon>
        <taxon>Pseudomonadota</taxon>
        <taxon>Gammaproteobacteria</taxon>
        <taxon>Legionellales</taxon>
        <taxon>Legionellaceae</taxon>
        <taxon>Legionella</taxon>
    </lineage>
</organism>
<keyword evidence="4" id="KW-0418">Kinase</keyword>
<evidence type="ECO:0000313" key="5">
    <source>
        <dbReference type="Proteomes" id="UP000054618"/>
    </source>
</evidence>
<dbReference type="PROSITE" id="PS50883">
    <property type="entry name" value="EAL"/>
    <property type="match status" value="1"/>
</dbReference>
<dbReference type="PANTHER" id="PTHR33121">
    <property type="entry name" value="CYCLIC DI-GMP PHOSPHODIESTERASE PDEF"/>
    <property type="match status" value="1"/>
</dbReference>
<dbReference type="SMART" id="SM00052">
    <property type="entry name" value="EAL"/>
    <property type="match status" value="1"/>
</dbReference>
<dbReference type="Gene3D" id="3.40.50.2300">
    <property type="match status" value="1"/>
</dbReference>
<feature type="domain" description="Response regulatory" evidence="2">
    <location>
        <begin position="4"/>
        <end position="123"/>
    </location>
</feature>
<dbReference type="EMBL" id="LNYS01000024">
    <property type="protein sequence ID" value="KTD46139.1"/>
    <property type="molecule type" value="Genomic_DNA"/>
</dbReference>
<sequence>MSNRLLILDDDVMICKTIQNIARFTDIEAQYTTNPATFLHQVQTWEPELLAIDLIMPGMDGIQVMTELARQHCTSKILITSGVGSRVLDAAQRTAYEHGLNVVAVLPKPFSLTDLRKLLTQLNTSVIKLPSNYFDLIEKKPEPLLKSDLSNALEQKEIYVVYQPKIDCKTQELRGFEVLSRWVNTRFGIVQPDRFIPFAESCHLIDGITYEVLDQALHWFSEIISGPVYKQYLSEKTIKNLKLSVNISPSSLKNTALFEQLSENIKKLGLEPNCLILELTETAAMEDPVASLEILTRLRMQGFELSIDDFGTGFSSMLQLVRLPFSEIKIDKSFVINAKHSLESKVVIKSIVDLGKSLGLQTTAEGLEDQETLSYLCEIGCDQAQGYYISHPLVAKEIFEWIKNKSIIFSTN</sequence>
<dbReference type="InterPro" id="IPR001789">
    <property type="entry name" value="Sig_transdc_resp-reg_receiver"/>
</dbReference>
<dbReference type="GO" id="GO:0052621">
    <property type="term" value="F:diguanylate cyclase activity"/>
    <property type="evidence" value="ECO:0007669"/>
    <property type="project" value="UniProtKB-EC"/>
</dbReference>
<reference evidence="4 5" key="1">
    <citation type="submission" date="2015-11" db="EMBL/GenBank/DDBJ databases">
        <title>Genomic analysis of 38 Legionella species identifies large and diverse effector repertoires.</title>
        <authorList>
            <person name="Burstein D."/>
            <person name="Amaro F."/>
            <person name="Zusman T."/>
            <person name="Lifshitz Z."/>
            <person name="Cohen O."/>
            <person name="Gilbert J.A."/>
            <person name="Pupko T."/>
            <person name="Shuman H.A."/>
            <person name="Segal G."/>
        </authorList>
    </citation>
    <scope>NUCLEOTIDE SEQUENCE [LARGE SCALE GENOMIC DNA]</scope>
    <source>
        <strain evidence="4 5">CDC#1442-AUS-E</strain>
    </source>
</reference>
<dbReference type="GO" id="GO:0071111">
    <property type="term" value="F:cyclic-guanylate-specific phosphodiesterase activity"/>
    <property type="evidence" value="ECO:0007669"/>
    <property type="project" value="InterPro"/>
</dbReference>
<evidence type="ECO:0000256" key="1">
    <source>
        <dbReference type="PROSITE-ProRule" id="PRU00169"/>
    </source>
</evidence>
<keyword evidence="4" id="KW-0808">Transferase</keyword>
<keyword evidence="5" id="KW-1185">Reference proteome</keyword>
<accession>A0A0W0XNE5</accession>
<dbReference type="PROSITE" id="PS50110">
    <property type="entry name" value="RESPONSE_REGULATORY"/>
    <property type="match status" value="1"/>
</dbReference>
<dbReference type="Pfam" id="PF00563">
    <property type="entry name" value="EAL"/>
    <property type="match status" value="1"/>
</dbReference>
<dbReference type="GO" id="GO:0016301">
    <property type="term" value="F:kinase activity"/>
    <property type="evidence" value="ECO:0007669"/>
    <property type="project" value="UniProtKB-KW"/>
</dbReference>